<dbReference type="Proteomes" id="UP000287651">
    <property type="component" value="Unassembled WGS sequence"/>
</dbReference>
<dbReference type="AlphaFoldDB" id="A0A426XI03"/>
<feature type="compositionally biased region" description="Polar residues" evidence="1">
    <location>
        <begin position="1"/>
        <end position="12"/>
    </location>
</feature>
<feature type="compositionally biased region" description="Basic residues" evidence="1">
    <location>
        <begin position="54"/>
        <end position="67"/>
    </location>
</feature>
<sequence>MASPHAGSTTHGQAVARASPSREASTARRGSSPQGRSAPLTGVTARWGGACGHGRMRPTCRGGNRSRAHPLAAWHPGDGVGRWGGRPVVAWLPTGKGSRHLRRGSSDGDDGANWTRGWERGGDSGTHDAVAEDHDAW</sequence>
<feature type="region of interest" description="Disordered" evidence="1">
    <location>
        <begin position="1"/>
        <end position="67"/>
    </location>
</feature>
<feature type="compositionally biased region" description="Polar residues" evidence="1">
    <location>
        <begin position="22"/>
        <end position="35"/>
    </location>
</feature>
<evidence type="ECO:0000313" key="2">
    <source>
        <dbReference type="EMBL" id="RRT39094.1"/>
    </source>
</evidence>
<protein>
    <submittedName>
        <fullName evidence="2">Uncharacterized protein</fullName>
    </submittedName>
</protein>
<organism evidence="2 3">
    <name type="scientific">Ensete ventricosum</name>
    <name type="common">Abyssinian banana</name>
    <name type="synonym">Musa ensete</name>
    <dbReference type="NCBI Taxonomy" id="4639"/>
    <lineage>
        <taxon>Eukaryota</taxon>
        <taxon>Viridiplantae</taxon>
        <taxon>Streptophyta</taxon>
        <taxon>Embryophyta</taxon>
        <taxon>Tracheophyta</taxon>
        <taxon>Spermatophyta</taxon>
        <taxon>Magnoliopsida</taxon>
        <taxon>Liliopsida</taxon>
        <taxon>Zingiberales</taxon>
        <taxon>Musaceae</taxon>
        <taxon>Ensete</taxon>
    </lineage>
</organism>
<dbReference type="EMBL" id="AMZH03020519">
    <property type="protein sequence ID" value="RRT39094.1"/>
    <property type="molecule type" value="Genomic_DNA"/>
</dbReference>
<proteinExistence type="predicted"/>
<name>A0A426XI03_ENSVE</name>
<feature type="compositionally biased region" description="Basic and acidic residues" evidence="1">
    <location>
        <begin position="117"/>
        <end position="137"/>
    </location>
</feature>
<comment type="caution">
    <text evidence="2">The sequence shown here is derived from an EMBL/GenBank/DDBJ whole genome shotgun (WGS) entry which is preliminary data.</text>
</comment>
<accession>A0A426XI03</accession>
<feature type="region of interest" description="Disordered" evidence="1">
    <location>
        <begin position="94"/>
        <end position="137"/>
    </location>
</feature>
<gene>
    <name evidence="2" type="ORF">B296_00009050</name>
</gene>
<reference evidence="2 3" key="1">
    <citation type="journal article" date="2014" name="Agronomy (Basel)">
        <title>A Draft Genome Sequence for Ensete ventricosum, the Drought-Tolerant Tree Against Hunger.</title>
        <authorList>
            <person name="Harrison J."/>
            <person name="Moore K.A."/>
            <person name="Paszkiewicz K."/>
            <person name="Jones T."/>
            <person name="Grant M."/>
            <person name="Ambacheew D."/>
            <person name="Muzemil S."/>
            <person name="Studholme D.J."/>
        </authorList>
    </citation>
    <scope>NUCLEOTIDE SEQUENCE [LARGE SCALE GENOMIC DNA]</scope>
</reference>
<evidence type="ECO:0000313" key="3">
    <source>
        <dbReference type="Proteomes" id="UP000287651"/>
    </source>
</evidence>
<evidence type="ECO:0000256" key="1">
    <source>
        <dbReference type="SAM" id="MobiDB-lite"/>
    </source>
</evidence>